<dbReference type="SUPFAM" id="SSF53448">
    <property type="entry name" value="Nucleotide-diphospho-sugar transferases"/>
    <property type="match status" value="2"/>
</dbReference>
<dbReference type="Proteomes" id="UP000077134">
    <property type="component" value="Unassembled WGS sequence"/>
</dbReference>
<keyword evidence="6" id="KW-1185">Reference proteome</keyword>
<dbReference type="SUPFAM" id="SSF48452">
    <property type="entry name" value="TPR-like"/>
    <property type="match status" value="1"/>
</dbReference>
<accession>A0A162KUC8</accession>
<dbReference type="Pfam" id="PF00535">
    <property type="entry name" value="Glycos_transf_2"/>
    <property type="match status" value="2"/>
</dbReference>
<evidence type="ECO:0000259" key="4">
    <source>
        <dbReference type="Pfam" id="PF00535"/>
    </source>
</evidence>
<name>A0A162KUC8_9BACL</name>
<dbReference type="PANTHER" id="PTHR22916">
    <property type="entry name" value="GLYCOSYLTRANSFERASE"/>
    <property type="match status" value="1"/>
</dbReference>
<comment type="caution">
    <text evidence="5">The sequence shown here is derived from an EMBL/GenBank/DDBJ whole genome shotgun (WGS) entry which is preliminary data.</text>
</comment>
<dbReference type="AlphaFoldDB" id="A0A162KUC8"/>
<reference evidence="5 6" key="1">
    <citation type="submission" date="2016-02" db="EMBL/GenBank/DDBJ databases">
        <title>Paenibacillus sp. LPB0068, isolated from Crassostrea gigas.</title>
        <authorList>
            <person name="Shin S.-K."/>
            <person name="Yi H."/>
        </authorList>
    </citation>
    <scope>NUCLEOTIDE SEQUENCE [LARGE SCALE GENOMIC DNA]</scope>
    <source>
        <strain evidence="5 6">LPB0068</strain>
    </source>
</reference>
<dbReference type="STRING" id="1763538.LPB68_14215"/>
<evidence type="ECO:0000256" key="3">
    <source>
        <dbReference type="ARBA" id="ARBA00022679"/>
    </source>
</evidence>
<dbReference type="RefSeq" id="WP_068658843.1">
    <property type="nucleotide sequence ID" value="NZ_CP017770.1"/>
</dbReference>
<dbReference type="Gene3D" id="3.90.550.10">
    <property type="entry name" value="Spore Coat Polysaccharide Biosynthesis Protein SpsA, Chain A"/>
    <property type="match status" value="2"/>
</dbReference>
<dbReference type="GO" id="GO:0016758">
    <property type="term" value="F:hexosyltransferase activity"/>
    <property type="evidence" value="ECO:0007669"/>
    <property type="project" value="UniProtKB-ARBA"/>
</dbReference>
<dbReference type="InterPro" id="IPR011990">
    <property type="entry name" value="TPR-like_helical_dom_sf"/>
</dbReference>
<organism evidence="5 6">
    <name type="scientific">Paenibacillus crassostreae</name>
    <dbReference type="NCBI Taxonomy" id="1763538"/>
    <lineage>
        <taxon>Bacteria</taxon>
        <taxon>Bacillati</taxon>
        <taxon>Bacillota</taxon>
        <taxon>Bacilli</taxon>
        <taxon>Bacillales</taxon>
        <taxon>Paenibacillaceae</taxon>
        <taxon>Paenibacillus</taxon>
    </lineage>
</organism>
<evidence type="ECO:0000256" key="1">
    <source>
        <dbReference type="ARBA" id="ARBA00006739"/>
    </source>
</evidence>
<dbReference type="Gene3D" id="1.25.40.10">
    <property type="entry name" value="Tetratricopeptide repeat domain"/>
    <property type="match status" value="1"/>
</dbReference>
<proteinExistence type="inferred from homology"/>
<keyword evidence="3" id="KW-0808">Transferase</keyword>
<keyword evidence="2" id="KW-0328">Glycosyltransferase</keyword>
<sequence length="940" mass="109544">MAIDDIRVSVIMPMYNVQEYIAESIESVLMQSMGDFELIIIDDNSLDQSYEIASAYAKQDKRIILLKQEIVKGPSAARNHGLQWAKGKYIFFIDADDLITQNALELLMETAVREQADLVVGHHEMFNSQMKELAWIFGNFPRLKEKGHKDIVTHPELFQIPYCWGKLFKKDLLKDNSFPENINFGEDQVFITRAYLKAEKIYLLDLVLYHYRKREGQITQPTHFVPENYLSDIIQVFKLVEKQFQNWDGNDHTRNELYAYYLDSYLFRNLFSFLANGLLSDHVPTQLSVLRQYQEWLHSMEPDIFIRISDGLKDINVRIGKMKSIFDEEVQEVCEGLVKLVKIKMPDHSNCNSLQAISSGIPIITIQTVAYNVEKYIRECAESVLNQTFTNFEWLVIDNGSTDKTGEILKEYALKDSRIKLFKSERNSIINNEDLHPEFVESINNLQSKYWCVLDSDDYLHVDFLKELYSTAEKYNADIAVAGTEKFYEGDVQPRETRRCPDLYAEDISQLGDVFPEIYFMFSVEWGKLVKVSLLMELLEYRRNHSKMLKHADDTLFSMEMLRFTNSVVGVNKTLHHYRIRQNSYYHSQIDKDRYLDYVLIYQNMKELLEGWNKLSERNFNFIVEKMFFSIQVCLEITSKSESVHIEDKLKGIELILTNEVLVEVFTEKNLLSHLFSIVEKAMDLIIGKYKNEPLPILLTNYVYRLFTAIQMVNSSEGNKQNAFLLYMSSICDKNNTTCFGVMFLYPFLSSVRNNYFLHLEKNNIHSQFLASNALILREIVNSRFDKAIELCDEKVGNPDYDLLKEELKQLSPQIEIEVIEKMNSHISELIDNNNYDEAIDLLFNVLEVCPLNRKALLYKLQLLMENDDLITAVETAEVLKVFYSDDCDVLVIVARTLEGAGLKQQAREIWYEALDICVDNTKRMEIARELQSNMGDGKL</sequence>
<dbReference type="OrthoDB" id="9810303at2"/>
<feature type="domain" description="Glycosyltransferase 2-like" evidence="4">
    <location>
        <begin position="9"/>
        <end position="165"/>
    </location>
</feature>
<dbReference type="CDD" id="cd00761">
    <property type="entry name" value="Glyco_tranf_GTA_type"/>
    <property type="match status" value="2"/>
</dbReference>
<dbReference type="InterPro" id="IPR029044">
    <property type="entry name" value="Nucleotide-diphossugar_trans"/>
</dbReference>
<evidence type="ECO:0000313" key="6">
    <source>
        <dbReference type="Proteomes" id="UP000077134"/>
    </source>
</evidence>
<dbReference type="PANTHER" id="PTHR22916:SF51">
    <property type="entry name" value="GLYCOSYLTRANSFERASE EPSH-RELATED"/>
    <property type="match status" value="1"/>
</dbReference>
<protein>
    <recommendedName>
        <fullName evidence="4">Glycosyltransferase 2-like domain-containing protein</fullName>
    </recommendedName>
</protein>
<dbReference type="KEGG" id="pcx:LPB68_14215"/>
<evidence type="ECO:0000256" key="2">
    <source>
        <dbReference type="ARBA" id="ARBA00022676"/>
    </source>
</evidence>
<dbReference type="InterPro" id="IPR001173">
    <property type="entry name" value="Glyco_trans_2-like"/>
</dbReference>
<gene>
    <name evidence="5" type="ORF">PNBC_13055</name>
</gene>
<feature type="domain" description="Glycosyltransferase 2-like" evidence="4">
    <location>
        <begin position="368"/>
        <end position="499"/>
    </location>
</feature>
<dbReference type="EMBL" id="LSFN01000016">
    <property type="protein sequence ID" value="OAB74073.1"/>
    <property type="molecule type" value="Genomic_DNA"/>
</dbReference>
<comment type="similarity">
    <text evidence="1">Belongs to the glycosyltransferase 2 family.</text>
</comment>
<evidence type="ECO:0000313" key="5">
    <source>
        <dbReference type="EMBL" id="OAB74073.1"/>
    </source>
</evidence>